<comment type="caution">
    <text evidence="1">The sequence shown here is derived from an EMBL/GenBank/DDBJ whole genome shotgun (WGS) entry which is preliminary data.</text>
</comment>
<name>A0AAV1VRU4_LUPLU</name>
<dbReference type="PANTHER" id="PTHR33237:SF47">
    <property type="entry name" value="TRANSMEMBRANE PROTEIN"/>
    <property type="match status" value="1"/>
</dbReference>
<dbReference type="PANTHER" id="PTHR33237">
    <property type="entry name" value="F2P16.13 PROTEIN-RELATED"/>
    <property type="match status" value="1"/>
</dbReference>
<keyword evidence="2" id="KW-1185">Reference proteome</keyword>
<reference evidence="1 2" key="1">
    <citation type="submission" date="2024-03" db="EMBL/GenBank/DDBJ databases">
        <authorList>
            <person name="Martinez-Hernandez J."/>
        </authorList>
    </citation>
    <scope>NUCLEOTIDE SEQUENCE [LARGE SCALE GENOMIC DNA]</scope>
</reference>
<gene>
    <name evidence="1" type="ORF">LLUT_LOCUS799</name>
</gene>
<evidence type="ECO:0000313" key="1">
    <source>
        <dbReference type="EMBL" id="CAL0299739.1"/>
    </source>
</evidence>
<protein>
    <submittedName>
        <fullName evidence="1">Uncharacterized protein</fullName>
    </submittedName>
</protein>
<proteinExistence type="predicted"/>
<evidence type="ECO:0000313" key="2">
    <source>
        <dbReference type="Proteomes" id="UP001497480"/>
    </source>
</evidence>
<organism evidence="1 2">
    <name type="scientific">Lupinus luteus</name>
    <name type="common">European yellow lupine</name>
    <dbReference type="NCBI Taxonomy" id="3873"/>
    <lineage>
        <taxon>Eukaryota</taxon>
        <taxon>Viridiplantae</taxon>
        <taxon>Streptophyta</taxon>
        <taxon>Embryophyta</taxon>
        <taxon>Tracheophyta</taxon>
        <taxon>Spermatophyta</taxon>
        <taxon>Magnoliopsida</taxon>
        <taxon>eudicotyledons</taxon>
        <taxon>Gunneridae</taxon>
        <taxon>Pentapetalae</taxon>
        <taxon>rosids</taxon>
        <taxon>fabids</taxon>
        <taxon>Fabales</taxon>
        <taxon>Fabaceae</taxon>
        <taxon>Papilionoideae</taxon>
        <taxon>50 kb inversion clade</taxon>
        <taxon>genistoids sensu lato</taxon>
        <taxon>core genistoids</taxon>
        <taxon>Genisteae</taxon>
        <taxon>Lupinus</taxon>
    </lineage>
</organism>
<dbReference type="EMBL" id="CAXHTB010000001">
    <property type="protein sequence ID" value="CAL0299739.1"/>
    <property type="molecule type" value="Genomic_DNA"/>
</dbReference>
<dbReference type="AlphaFoldDB" id="A0AAV1VRU4"/>
<accession>A0AAV1VRU4</accession>
<dbReference type="Proteomes" id="UP001497480">
    <property type="component" value="Unassembled WGS sequence"/>
</dbReference>
<sequence>MNCVGRFSADLGRSKSFCFFFNASRVLACRAKPGQNGSTHKFLPKLSPNHAPKKFLEKIFISFIRCMCMKAKEEDGVSSKNSKKFMEKIRNTKPFVSASIKKNQEDDNCLWKKTILMGERCQPLEFPGSIFYDSEGNQISEPPRTPRNSDLSFRGFARKSEYMEM</sequence>